<dbReference type="RefSeq" id="WP_182920660.1">
    <property type="nucleotide sequence ID" value="NZ_WNXD01000001.1"/>
</dbReference>
<dbReference type="Pfam" id="PF07693">
    <property type="entry name" value="KAP_NTPase"/>
    <property type="match status" value="1"/>
</dbReference>
<sequence length="619" mass="71554">MQKQSPEQQESSNEHIKTYLIRFEQMPVAPGYAMLLRGNWGSGKSWFIKDYMKENPENYIYISLYGISSFREIEDAFFVQLHPLLGSKGMKFAGKFLTTVLKATLKIDLNGDGKEDLEVAGKIPSLDVESMAKKLDGRTIIFDDLERCSVELQSLLGYINQLVENMDMKVVVIANEVELIKLNLEDPNSKIRYTSVKEKLIGKSFDLKADYLSAFKCFCNEIDYSNASKILSDNQELIRGIFESAKYGNLRHLRQSVLEFVHFYEFLPKNKLQKPGLLTHILELFFSISFEVRMGKIQEDQLHKIFLIDFQVSSSTKEKEPCQEIRDKYPVFRNYNHPLDTNQLIAFFRYGLADKQLLEKSVKNSVYFLDENTPDWVKLYYFQTIEEKDFNLLRVHITNSLKNKTIDHLEILMHVVGNLCNLSNLDIIPIKISAIIKLGTACLKNIIANTSVNTLSYFSGSHSLGLSYQGLMIKEVNDFQQLILQSIIEKKGEVRPKLAQELMDLMQTNLQLFVQQVTVTNFSQSVYYDTPIFIHIEPQKFSDLIWQTSNAARVEIGEAFSRRYIHQFKAQLLPELEWLIKVKELLAKKIIPLKKGLLRHNLKYFVNTHLTEAISCLSY</sequence>
<dbReference type="EMBL" id="WNXD01000001">
    <property type="protein sequence ID" value="MBB2143956.1"/>
    <property type="molecule type" value="Genomic_DNA"/>
</dbReference>
<dbReference type="InterPro" id="IPR027417">
    <property type="entry name" value="P-loop_NTPase"/>
</dbReference>
<accession>A0A923ITP1</accession>
<gene>
    <name evidence="2" type="ORF">GM921_00535</name>
</gene>
<dbReference type="SUPFAM" id="SSF52540">
    <property type="entry name" value="P-loop containing nucleoside triphosphate hydrolases"/>
    <property type="match status" value="1"/>
</dbReference>
<proteinExistence type="predicted"/>
<keyword evidence="3" id="KW-1185">Reference proteome</keyword>
<evidence type="ECO:0000259" key="1">
    <source>
        <dbReference type="Pfam" id="PF07693"/>
    </source>
</evidence>
<feature type="domain" description="KAP NTPase" evidence="1">
    <location>
        <begin position="28"/>
        <end position="265"/>
    </location>
</feature>
<dbReference type="Proteomes" id="UP000601055">
    <property type="component" value="Unassembled WGS sequence"/>
</dbReference>
<evidence type="ECO:0000313" key="3">
    <source>
        <dbReference type="Proteomes" id="UP000601055"/>
    </source>
</evidence>
<dbReference type="AlphaFoldDB" id="A0A923ITP1"/>
<reference evidence="2" key="1">
    <citation type="submission" date="2019-11" db="EMBL/GenBank/DDBJ databases">
        <title>Description of Pedobacter sp. LMG 31464T.</title>
        <authorList>
            <person name="Carlier A."/>
            <person name="Qi S."/>
            <person name="Vandamme P."/>
        </authorList>
    </citation>
    <scope>NUCLEOTIDE SEQUENCE</scope>
    <source>
        <strain evidence="2">LMG 31464</strain>
    </source>
</reference>
<organism evidence="2 3">
    <name type="scientific">Pedobacter planticolens</name>
    <dbReference type="NCBI Taxonomy" id="2679964"/>
    <lineage>
        <taxon>Bacteria</taxon>
        <taxon>Pseudomonadati</taxon>
        <taxon>Bacteroidota</taxon>
        <taxon>Sphingobacteriia</taxon>
        <taxon>Sphingobacteriales</taxon>
        <taxon>Sphingobacteriaceae</taxon>
        <taxon>Pedobacter</taxon>
    </lineage>
</organism>
<dbReference type="Gene3D" id="3.40.50.300">
    <property type="entry name" value="P-loop containing nucleotide triphosphate hydrolases"/>
    <property type="match status" value="1"/>
</dbReference>
<protein>
    <recommendedName>
        <fullName evidence="1">KAP NTPase domain-containing protein</fullName>
    </recommendedName>
</protein>
<evidence type="ECO:0000313" key="2">
    <source>
        <dbReference type="EMBL" id="MBB2143956.1"/>
    </source>
</evidence>
<name>A0A923ITP1_9SPHI</name>
<comment type="caution">
    <text evidence="2">The sequence shown here is derived from an EMBL/GenBank/DDBJ whole genome shotgun (WGS) entry which is preliminary data.</text>
</comment>
<dbReference type="InterPro" id="IPR011646">
    <property type="entry name" value="KAP_P-loop"/>
</dbReference>